<keyword evidence="2" id="KW-0677">Repeat</keyword>
<feature type="repeat" description="PPR" evidence="3">
    <location>
        <begin position="551"/>
        <end position="585"/>
    </location>
</feature>
<dbReference type="NCBIfam" id="TIGR00756">
    <property type="entry name" value="PPR"/>
    <property type="match status" value="13"/>
</dbReference>
<dbReference type="PROSITE" id="PS51375">
    <property type="entry name" value="PPR"/>
    <property type="match status" value="15"/>
</dbReference>
<dbReference type="Gene3D" id="1.25.40.10">
    <property type="entry name" value="Tetratricopeptide repeat domain"/>
    <property type="match status" value="6"/>
</dbReference>
<dbReference type="Gene3D" id="1.10.510.10">
    <property type="entry name" value="Transferase(Phosphotransferase) domain 1"/>
    <property type="match status" value="1"/>
</dbReference>
<feature type="repeat" description="PPR" evidence="3">
    <location>
        <begin position="898"/>
        <end position="932"/>
    </location>
</feature>
<feature type="repeat" description="PPR" evidence="3">
    <location>
        <begin position="586"/>
        <end position="620"/>
    </location>
</feature>
<dbReference type="PROSITE" id="PS50011">
    <property type="entry name" value="PROTEIN_KINASE_DOM"/>
    <property type="match status" value="1"/>
</dbReference>
<dbReference type="SUPFAM" id="SSF81901">
    <property type="entry name" value="HCP-like"/>
    <property type="match status" value="1"/>
</dbReference>
<gene>
    <name evidence="5" type="ORF">TorRG33x02_222810</name>
</gene>
<feature type="repeat" description="PPR" evidence="3">
    <location>
        <begin position="726"/>
        <end position="756"/>
    </location>
</feature>
<feature type="repeat" description="PPR" evidence="3">
    <location>
        <begin position="218"/>
        <end position="252"/>
    </location>
</feature>
<keyword evidence="6" id="KW-1185">Reference proteome</keyword>
<dbReference type="PANTHER" id="PTHR47932:SF44">
    <property type="entry name" value="MIOREX COMPLEX COMPONENT 1"/>
    <property type="match status" value="1"/>
</dbReference>
<keyword evidence="5" id="KW-0418">Kinase</keyword>
<dbReference type="Pfam" id="PF07714">
    <property type="entry name" value="PK_Tyr_Ser-Thr"/>
    <property type="match status" value="1"/>
</dbReference>
<dbReference type="GO" id="GO:0004672">
    <property type="term" value="F:protein kinase activity"/>
    <property type="evidence" value="ECO:0007669"/>
    <property type="project" value="InterPro"/>
</dbReference>
<feature type="repeat" description="PPR" evidence="3">
    <location>
        <begin position="376"/>
        <end position="410"/>
    </location>
</feature>
<feature type="domain" description="Protein kinase" evidence="4">
    <location>
        <begin position="999"/>
        <end position="1349"/>
    </location>
</feature>
<dbReference type="InterPro" id="IPR011009">
    <property type="entry name" value="Kinase-like_dom_sf"/>
</dbReference>
<comment type="similarity">
    <text evidence="1">Belongs to the PPR family. P subfamily.</text>
</comment>
<dbReference type="Pfam" id="PF13041">
    <property type="entry name" value="PPR_2"/>
    <property type="match status" value="3"/>
</dbReference>
<dbReference type="InterPro" id="IPR002885">
    <property type="entry name" value="PPR_rpt"/>
</dbReference>
<name>A0A2P5E8U0_TREOI</name>
<dbReference type="InterPro" id="IPR000719">
    <property type="entry name" value="Prot_kinase_dom"/>
</dbReference>
<organism evidence="5 6">
    <name type="scientific">Trema orientale</name>
    <name type="common">Charcoal tree</name>
    <name type="synonym">Celtis orientalis</name>
    <dbReference type="NCBI Taxonomy" id="63057"/>
    <lineage>
        <taxon>Eukaryota</taxon>
        <taxon>Viridiplantae</taxon>
        <taxon>Streptophyta</taxon>
        <taxon>Embryophyta</taxon>
        <taxon>Tracheophyta</taxon>
        <taxon>Spermatophyta</taxon>
        <taxon>Magnoliopsida</taxon>
        <taxon>eudicotyledons</taxon>
        <taxon>Gunneridae</taxon>
        <taxon>Pentapetalae</taxon>
        <taxon>rosids</taxon>
        <taxon>fabids</taxon>
        <taxon>Rosales</taxon>
        <taxon>Cannabaceae</taxon>
        <taxon>Trema</taxon>
    </lineage>
</organism>
<accession>A0A2P5E8U0</accession>
<feature type="repeat" description="PPR" evidence="3">
    <location>
        <begin position="760"/>
        <end position="794"/>
    </location>
</feature>
<feature type="repeat" description="PPR" evidence="3">
    <location>
        <begin position="341"/>
        <end position="375"/>
    </location>
</feature>
<sequence length="1361" mass="152554">MMLHCHVSSSREFGQEGLHSSMQTHVFSPSKLQYPQTPFTAGAFLGFSPHDHTLPKRQQHSSLAHASPTHHQKLEFVRISHAQNQNSRGSNVFVGFKLQCHSKTLAFPTKVSSVNGKKKRYGGVLPSILRSLESSSDVEKTLNECGENLSPKEQTVVLKEQRSWERVIRVFEWFKSQREYEPNVIHYNVVLRALGRAQKWDELRLCWIDMANNGVLPTNNTYGMLVDVYGKAGLVREALLWIKHMRARGIFPDEVTMNTVVRVLKDGGEYDRAHRFYKDWCFGRIELDDLDLDSIVDRSGCEPISFKHFLSTELFRTGGRIPTPKISASLDAENSIQKPRLTSTYNTLIDLYGKAGRLEDAANVFGEMLKSGVAMDTITFNTMIFTCGSHGHLSEAEALLAKMEERRISPDTKTYNIFLSLYAEVGNIDRALECYRKIREVGLYPDAVTHRAVLHVLCQRNMVQDVGTVIEYMENSGVQIDEHSVPDVIKMYVENGLLDQAKSFFEKCHKDGGYSSKTYAAIIDAYAEKGLWVEAEQVFFRKRDAVGGKWSVIEYNVMIKAYGKTKLYDKAFSLFKGMRNHGTWPDDCTYNSLIQMFSKGDSADQAIDLLSEMQEMGFKPNCLSFSALIACYARLGQLSEAVDMYQKMLRIGAKPNEVVYGSLINGFAESGKVEEALKIFHQMEESGISANQIILTSLIKAYGKAGCLEGANALYDRMKGFEGGPDIVASNSMINLYAELGMVSEAKMVFEDLREKGVVDEVSFSTMMNLYKSTGMLDDAIQIAEEMKHNGLVKDCASFSMVMACYATSGQLHKCGELLHEMVTRKLLPDFWTFNVLFTVLKKGGISIEAVTQLESSYEEGKPYSRQAIITSVFSIVGMHALALEFCEVLTKANLNLDSSAYNVAIYAYGAAGLIDKALNMFLKMQDENIEPDVVTYINLVGCYGKAGMVEGVKRIYSQLKSEEIQQSESLYKAIIDAYRSANRHDLANLASQEMKFALKSGQYYGSETEDEFDETFSDLENLVHEFIFMLWELYITLLAVKKLGKRASSLQKDDDFIEIMNNIDRIRHANVVGLMGYCKDMVKDFLYMNIAALGAARTLEQVTLAIAMSESTHFPFICFLVMRASTCERGLYLHEVCEPPVVHMNFKSTNHDLSVRVSDCRLAPLISSGSASGSQYGRETAASRMKITILHLGKTDFGCSYELIRCAYSKITRGLRLSESDALYLIITSAQFSRLAPDSQSRSGHLLSAYGHGAPEFTSGIYTSQSHVYSFGVVMLELLTGCKSHDRWAIPQLHDIDALLSMVDPSLNGRYLAKSLPHCADIISRCVQSEPEFRPQMSEVVQGLLDMIRREPKGSGSNED</sequence>
<evidence type="ECO:0000256" key="2">
    <source>
        <dbReference type="ARBA" id="ARBA00022737"/>
    </source>
</evidence>
<dbReference type="Pfam" id="PF01535">
    <property type="entry name" value="PPR"/>
    <property type="match status" value="6"/>
</dbReference>
<feature type="repeat" description="PPR" evidence="3">
    <location>
        <begin position="656"/>
        <end position="690"/>
    </location>
</feature>
<dbReference type="Pfam" id="PF23276">
    <property type="entry name" value="TPR_24"/>
    <property type="match status" value="1"/>
</dbReference>
<dbReference type="OrthoDB" id="185373at2759"/>
<dbReference type="InterPro" id="IPR001245">
    <property type="entry name" value="Ser-Thr/Tyr_kinase_cat_dom"/>
</dbReference>
<dbReference type="Proteomes" id="UP000237000">
    <property type="component" value="Unassembled WGS sequence"/>
</dbReference>
<protein>
    <submittedName>
        <fullName evidence="5">Mitogen-activated protein kinase kinase kinase</fullName>
    </submittedName>
</protein>
<dbReference type="InParanoid" id="A0A2P5E8U0"/>
<feature type="repeat" description="PPR" evidence="3">
    <location>
        <begin position="691"/>
        <end position="725"/>
    </location>
</feature>
<dbReference type="SUPFAM" id="SSF56112">
    <property type="entry name" value="Protein kinase-like (PK-like)"/>
    <property type="match status" value="1"/>
</dbReference>
<feature type="repeat" description="PPR" evidence="3">
    <location>
        <begin position="795"/>
        <end position="829"/>
    </location>
</feature>
<reference evidence="6" key="1">
    <citation type="submission" date="2016-06" db="EMBL/GenBank/DDBJ databases">
        <title>Parallel loss of symbiosis genes in relatives of nitrogen-fixing non-legume Parasponia.</title>
        <authorList>
            <person name="Van Velzen R."/>
            <person name="Holmer R."/>
            <person name="Bu F."/>
            <person name="Rutten L."/>
            <person name="Van Zeijl A."/>
            <person name="Liu W."/>
            <person name="Santuari L."/>
            <person name="Cao Q."/>
            <person name="Sharma T."/>
            <person name="Shen D."/>
            <person name="Roswanjaya Y."/>
            <person name="Wardhani T."/>
            <person name="Kalhor M.S."/>
            <person name="Jansen J."/>
            <person name="Van den Hoogen J."/>
            <person name="Gungor B."/>
            <person name="Hartog M."/>
            <person name="Hontelez J."/>
            <person name="Verver J."/>
            <person name="Yang W.-C."/>
            <person name="Schijlen E."/>
            <person name="Repin R."/>
            <person name="Schilthuizen M."/>
            <person name="Schranz E."/>
            <person name="Heidstra R."/>
            <person name="Miyata K."/>
            <person name="Fedorova E."/>
            <person name="Kohlen W."/>
            <person name="Bisseling T."/>
            <person name="Smit S."/>
            <person name="Geurts R."/>
        </authorList>
    </citation>
    <scope>NUCLEOTIDE SEQUENCE [LARGE SCALE GENOMIC DNA]</scope>
    <source>
        <strain evidence="6">cv. RG33-2</strain>
    </source>
</reference>
<feature type="repeat" description="PPR" evidence="3">
    <location>
        <begin position="411"/>
        <end position="445"/>
    </location>
</feature>
<evidence type="ECO:0000313" key="5">
    <source>
        <dbReference type="EMBL" id="PON81958.1"/>
    </source>
</evidence>
<proteinExistence type="inferred from homology"/>
<keyword evidence="5" id="KW-0808">Transferase</keyword>
<dbReference type="PANTHER" id="PTHR47932">
    <property type="entry name" value="ATPASE EXPRESSION PROTEIN 3"/>
    <property type="match status" value="1"/>
</dbReference>
<dbReference type="STRING" id="63057.A0A2P5E8U0"/>
<dbReference type="InterPro" id="IPR011990">
    <property type="entry name" value="TPR-like_helical_dom_sf"/>
</dbReference>
<evidence type="ECO:0000313" key="6">
    <source>
        <dbReference type="Proteomes" id="UP000237000"/>
    </source>
</evidence>
<dbReference type="FunCoup" id="A0A2P5E8U0">
    <property type="interactions" value="1339"/>
</dbReference>
<evidence type="ECO:0000256" key="3">
    <source>
        <dbReference type="PROSITE-ProRule" id="PRU00708"/>
    </source>
</evidence>
<dbReference type="InterPro" id="IPR057027">
    <property type="entry name" value="TPR_mt"/>
</dbReference>
<feature type="repeat" description="PPR" evidence="3">
    <location>
        <begin position="621"/>
        <end position="655"/>
    </location>
</feature>
<dbReference type="GO" id="GO:0005524">
    <property type="term" value="F:ATP binding"/>
    <property type="evidence" value="ECO:0007669"/>
    <property type="project" value="InterPro"/>
</dbReference>
<comment type="caution">
    <text evidence="5">The sequence shown here is derived from an EMBL/GenBank/DDBJ whole genome shotgun (WGS) entry which is preliminary data.</text>
</comment>
<dbReference type="EMBL" id="JXTC01000205">
    <property type="protein sequence ID" value="PON81958.1"/>
    <property type="molecule type" value="Genomic_DNA"/>
</dbReference>
<evidence type="ECO:0000256" key="1">
    <source>
        <dbReference type="ARBA" id="ARBA00007626"/>
    </source>
</evidence>
<dbReference type="Pfam" id="PF12854">
    <property type="entry name" value="PPR_1"/>
    <property type="match status" value="1"/>
</dbReference>
<dbReference type="Gene3D" id="3.30.200.20">
    <property type="entry name" value="Phosphorylase Kinase, domain 1"/>
    <property type="match status" value="1"/>
</dbReference>
<feature type="repeat" description="PPR" evidence="3">
    <location>
        <begin position="183"/>
        <end position="217"/>
    </location>
</feature>
<feature type="repeat" description="PPR" evidence="3">
    <location>
        <begin position="933"/>
        <end position="967"/>
    </location>
</feature>
<evidence type="ECO:0000259" key="4">
    <source>
        <dbReference type="PROSITE" id="PS50011"/>
    </source>
</evidence>